<evidence type="ECO:0000313" key="5">
    <source>
        <dbReference type="Proteomes" id="UP000254460"/>
    </source>
</evidence>
<dbReference type="Proteomes" id="UP000254219">
    <property type="component" value="Unassembled WGS sequence"/>
</dbReference>
<evidence type="ECO:0000313" key="4">
    <source>
        <dbReference type="Proteomes" id="UP000254219"/>
    </source>
</evidence>
<dbReference type="Proteomes" id="UP000594864">
    <property type="component" value="Chromosome"/>
</dbReference>
<dbReference type="EMBL" id="UGGJ01000001">
    <property type="protein sequence ID" value="STN83117.1"/>
    <property type="molecule type" value="Genomic_DNA"/>
</dbReference>
<sequence length="155" mass="17634">MFDLSLAMSALKETASMLKLFNEAKTQAEVDRAVSEINSKLSSIQLEYLSLIDELTISKSNEAALKAKLTEIEKFKFQSEDCEPRQLITGTIVYARQCNTSSGKITMYFCPECFAKRAISILQPFPIEEGDKYTKTQCPSCKNEYLMDYNFNNDF</sequence>
<evidence type="ECO:0000313" key="2">
    <source>
        <dbReference type="EMBL" id="STE76515.1"/>
    </source>
</evidence>
<reference evidence="4 5" key="1">
    <citation type="submission" date="2018-06" db="EMBL/GenBank/DDBJ databases">
        <authorList>
            <consortium name="Pathogen Informatics"/>
            <person name="Doyle S."/>
        </authorList>
    </citation>
    <scope>NUCLEOTIDE SEQUENCE [LARGE SCALE GENOMIC DNA]</scope>
    <source>
        <strain evidence="2 4">NCTC11181</strain>
        <strain evidence="3 5">NCTC9706</strain>
    </source>
</reference>
<reference evidence="1 6" key="2">
    <citation type="submission" date="2020-12" db="EMBL/GenBank/DDBJ databases">
        <title>FDA dAtabase for Regulatory Grade micrObial Sequences (FDA-ARGOS): Supporting development and validation of Infectious Disease Dx tests.</title>
        <authorList>
            <person name="Sproer C."/>
            <person name="Gronow S."/>
            <person name="Severitt S."/>
            <person name="Schroder I."/>
            <person name="Tallon L."/>
            <person name="Sadzewicz L."/>
            <person name="Zhao X."/>
            <person name="Boylan J."/>
            <person name="Ott S."/>
            <person name="Bowen H."/>
            <person name="Vavikolanu K."/>
            <person name="Mehta A."/>
            <person name="Aluvathingal J."/>
            <person name="Nadendla S."/>
            <person name="Lowell S."/>
            <person name="Myers T."/>
            <person name="Yan Y."/>
            <person name="Sichtig H."/>
        </authorList>
    </citation>
    <scope>NUCLEOTIDE SEQUENCE [LARGE SCALE GENOMIC DNA]</scope>
    <source>
        <strain evidence="1 6">FDAARGOS_945</strain>
    </source>
</reference>
<gene>
    <name evidence="1" type="ORF">I6H02_02930</name>
    <name evidence="2" type="ORF">NCTC11181_05380</name>
    <name evidence="3" type="ORF">NCTC9706_00049</name>
</gene>
<organism evidence="3 5">
    <name type="scientific">Escherichia coli</name>
    <dbReference type="NCBI Taxonomy" id="562"/>
    <lineage>
        <taxon>Bacteria</taxon>
        <taxon>Pseudomonadati</taxon>
        <taxon>Pseudomonadota</taxon>
        <taxon>Gammaproteobacteria</taxon>
        <taxon>Enterobacterales</taxon>
        <taxon>Enterobacteriaceae</taxon>
        <taxon>Escherichia</taxon>
    </lineage>
</organism>
<dbReference type="AlphaFoldDB" id="A0A377FA54"/>
<accession>A0A377FA54</accession>
<name>A0A377FA54_ECOLX</name>
<evidence type="ECO:0000313" key="3">
    <source>
        <dbReference type="EMBL" id="STN83117.1"/>
    </source>
</evidence>
<dbReference type="Proteomes" id="UP000254460">
    <property type="component" value="Unassembled WGS sequence"/>
</dbReference>
<evidence type="ECO:0000313" key="1">
    <source>
        <dbReference type="EMBL" id="QPR05444.1"/>
    </source>
</evidence>
<dbReference type="EMBL" id="UFYN01000008">
    <property type="protein sequence ID" value="STE76515.1"/>
    <property type="molecule type" value="Genomic_DNA"/>
</dbReference>
<proteinExistence type="predicted"/>
<evidence type="ECO:0000313" key="6">
    <source>
        <dbReference type="Proteomes" id="UP000594864"/>
    </source>
</evidence>
<protein>
    <submittedName>
        <fullName evidence="3">Uncharacterized protein</fullName>
    </submittedName>
</protein>
<dbReference type="EMBL" id="CP065611">
    <property type="protein sequence ID" value="QPR05444.1"/>
    <property type="molecule type" value="Genomic_DNA"/>
</dbReference>
<dbReference type="RefSeq" id="WP_052327206.1">
    <property type="nucleotide sequence ID" value="NZ_JARKNH010000006.1"/>
</dbReference>